<dbReference type="GO" id="GO:0016301">
    <property type="term" value="F:kinase activity"/>
    <property type="evidence" value="ECO:0007669"/>
    <property type="project" value="UniProtKB-KW"/>
</dbReference>
<feature type="domain" description="7,8-dihydro-6-hydroxymethylpterin-pyrophosphokinase" evidence="13">
    <location>
        <begin position="101"/>
        <end position="112"/>
    </location>
</feature>
<sequence length="182" mass="20005">MLRFPLTTINECCAATAALGLGGNIGDPALTMALALKALNERGDCAVFAVSGLYRTPPWGKLDQADFFNCCALVKTTLPPAQLLDACLGLERSMKRVRKERWGPRTLDIDILLYDDQVVAEPHLSVPHPRMLERAFVLQPLADIAAEWIVSGKSVAQWLEGVETTDITQVNAKADWWKKADT</sequence>
<dbReference type="PANTHER" id="PTHR43071:SF1">
    <property type="entry name" value="2-AMINO-4-HYDROXY-6-HYDROXYMETHYLDIHYDROPTERIDINE PYROPHOSPHOKINASE"/>
    <property type="match status" value="1"/>
</dbReference>
<keyword evidence="8" id="KW-0067">ATP-binding</keyword>
<evidence type="ECO:0000313" key="15">
    <source>
        <dbReference type="Proteomes" id="UP000186894"/>
    </source>
</evidence>
<dbReference type="SUPFAM" id="SSF55083">
    <property type="entry name" value="6-hydroxymethyl-7,8-dihydropterin pyrophosphokinase, HPPK"/>
    <property type="match status" value="1"/>
</dbReference>
<comment type="function">
    <text evidence="10">Catalyzes the transfer of pyrophosphate from adenosine triphosphate (ATP) to 6-hydroxymethyl-7,8-dihydropterin, an enzymatic step in folate biosynthesis pathway.</text>
</comment>
<dbReference type="AlphaFoldDB" id="A0A1Q8ZP65"/>
<evidence type="ECO:0000313" key="14">
    <source>
        <dbReference type="EMBL" id="OLP43691.1"/>
    </source>
</evidence>
<evidence type="ECO:0000256" key="12">
    <source>
        <dbReference type="ARBA" id="ARBA00033413"/>
    </source>
</evidence>
<proteinExistence type="inferred from homology"/>
<dbReference type="GO" id="GO:0003848">
    <property type="term" value="F:2-amino-4-hydroxy-6-hydroxymethyldihydropteridine diphosphokinase activity"/>
    <property type="evidence" value="ECO:0007669"/>
    <property type="project" value="UniProtKB-EC"/>
</dbReference>
<keyword evidence="7 14" id="KW-0418">Kinase</keyword>
<dbReference type="CDD" id="cd00483">
    <property type="entry name" value="HPPK"/>
    <property type="match status" value="1"/>
</dbReference>
<comment type="pathway">
    <text evidence="1">Cofactor biosynthesis; tetrahydrofolate biosynthesis; 2-amino-4-hydroxy-6-hydroxymethyl-7,8-dihydropteridine diphosphate from 7,8-dihydroneopterin triphosphate: step 4/4.</text>
</comment>
<name>A0A1Q8ZP65_9HYPH</name>
<keyword evidence="6" id="KW-0547">Nucleotide-binding</keyword>
<protein>
    <recommendedName>
        <fullName evidence="4">2-amino-4-hydroxy-6-hydroxymethyldihydropteridine pyrophosphokinase</fullName>
        <ecNumber evidence="3">2.7.6.3</ecNumber>
    </recommendedName>
    <alternativeName>
        <fullName evidence="11">6-hydroxymethyl-7,8-dihydropterin pyrophosphokinase</fullName>
    </alternativeName>
    <alternativeName>
        <fullName evidence="12">7,8-dihydro-6-hydroxymethylpterin-pyrophosphokinase</fullName>
    </alternativeName>
</protein>
<dbReference type="GO" id="GO:0005524">
    <property type="term" value="F:ATP binding"/>
    <property type="evidence" value="ECO:0007669"/>
    <property type="project" value="UniProtKB-KW"/>
</dbReference>
<dbReference type="Pfam" id="PF01288">
    <property type="entry name" value="HPPK"/>
    <property type="match status" value="1"/>
</dbReference>
<evidence type="ECO:0000256" key="4">
    <source>
        <dbReference type="ARBA" id="ARBA00016218"/>
    </source>
</evidence>
<dbReference type="InterPro" id="IPR035907">
    <property type="entry name" value="Hppk_sf"/>
</dbReference>
<keyword evidence="5" id="KW-0808">Transferase</keyword>
<evidence type="ECO:0000256" key="7">
    <source>
        <dbReference type="ARBA" id="ARBA00022777"/>
    </source>
</evidence>
<accession>A0A1Q8ZP65</accession>
<dbReference type="GO" id="GO:0046656">
    <property type="term" value="P:folic acid biosynthetic process"/>
    <property type="evidence" value="ECO:0007669"/>
    <property type="project" value="UniProtKB-KW"/>
</dbReference>
<keyword evidence="15" id="KW-1185">Reference proteome</keyword>
<comment type="similarity">
    <text evidence="2">Belongs to the HPPK family.</text>
</comment>
<evidence type="ECO:0000256" key="6">
    <source>
        <dbReference type="ARBA" id="ARBA00022741"/>
    </source>
</evidence>
<evidence type="ECO:0000256" key="8">
    <source>
        <dbReference type="ARBA" id="ARBA00022840"/>
    </source>
</evidence>
<organism evidence="14 15">
    <name type="scientific">Rhizobium oryziradicis</name>
    <dbReference type="NCBI Taxonomy" id="1867956"/>
    <lineage>
        <taxon>Bacteria</taxon>
        <taxon>Pseudomonadati</taxon>
        <taxon>Pseudomonadota</taxon>
        <taxon>Alphaproteobacteria</taxon>
        <taxon>Hyphomicrobiales</taxon>
        <taxon>Rhizobiaceae</taxon>
        <taxon>Rhizobium/Agrobacterium group</taxon>
        <taxon>Rhizobium</taxon>
    </lineage>
</organism>
<dbReference type="NCBIfam" id="TIGR01498">
    <property type="entry name" value="folK"/>
    <property type="match status" value="1"/>
</dbReference>
<evidence type="ECO:0000256" key="10">
    <source>
        <dbReference type="ARBA" id="ARBA00029409"/>
    </source>
</evidence>
<evidence type="ECO:0000256" key="2">
    <source>
        <dbReference type="ARBA" id="ARBA00005810"/>
    </source>
</evidence>
<evidence type="ECO:0000256" key="1">
    <source>
        <dbReference type="ARBA" id="ARBA00005051"/>
    </source>
</evidence>
<evidence type="ECO:0000259" key="13">
    <source>
        <dbReference type="PROSITE" id="PS00794"/>
    </source>
</evidence>
<reference evidence="14 15" key="1">
    <citation type="submission" date="2016-09" db="EMBL/GenBank/DDBJ databases">
        <title>Rhizobium oryziradicis sp. nov., isolated from the root of rice.</title>
        <authorList>
            <person name="Zhao J."/>
            <person name="Zhang X."/>
        </authorList>
    </citation>
    <scope>NUCLEOTIDE SEQUENCE [LARGE SCALE GENOMIC DNA]</scope>
    <source>
        <strain evidence="14 15">N19</strain>
    </source>
</reference>
<dbReference type="STRING" id="1867956.BJF95_22910"/>
<keyword evidence="9" id="KW-0289">Folate biosynthesis</keyword>
<dbReference type="UniPathway" id="UPA00077">
    <property type="reaction ID" value="UER00155"/>
</dbReference>
<gene>
    <name evidence="14" type="ORF">BJF95_22910</name>
</gene>
<dbReference type="InterPro" id="IPR000550">
    <property type="entry name" value="Hppk"/>
</dbReference>
<dbReference type="OrthoDB" id="9808041at2"/>
<dbReference type="EC" id="2.7.6.3" evidence="3"/>
<evidence type="ECO:0000256" key="3">
    <source>
        <dbReference type="ARBA" id="ARBA00013253"/>
    </source>
</evidence>
<dbReference type="GO" id="GO:0046654">
    <property type="term" value="P:tetrahydrofolate biosynthetic process"/>
    <property type="evidence" value="ECO:0007669"/>
    <property type="project" value="UniProtKB-UniPathway"/>
</dbReference>
<comment type="caution">
    <text evidence="14">The sequence shown here is derived from an EMBL/GenBank/DDBJ whole genome shotgun (WGS) entry which is preliminary data.</text>
</comment>
<evidence type="ECO:0000256" key="9">
    <source>
        <dbReference type="ARBA" id="ARBA00022909"/>
    </source>
</evidence>
<evidence type="ECO:0000256" key="5">
    <source>
        <dbReference type="ARBA" id="ARBA00022679"/>
    </source>
</evidence>
<evidence type="ECO:0000256" key="11">
    <source>
        <dbReference type="ARBA" id="ARBA00029766"/>
    </source>
</evidence>
<dbReference type="PROSITE" id="PS00794">
    <property type="entry name" value="HPPK"/>
    <property type="match status" value="1"/>
</dbReference>
<dbReference type="PANTHER" id="PTHR43071">
    <property type="entry name" value="2-AMINO-4-HYDROXY-6-HYDROXYMETHYLDIHYDROPTERIDINE PYROPHOSPHOKINASE"/>
    <property type="match status" value="1"/>
</dbReference>
<dbReference type="Gene3D" id="3.30.70.560">
    <property type="entry name" value="7,8-Dihydro-6-hydroxymethylpterin-pyrophosphokinase HPPK"/>
    <property type="match status" value="1"/>
</dbReference>
<dbReference type="EMBL" id="MKIM01000028">
    <property type="protein sequence ID" value="OLP43691.1"/>
    <property type="molecule type" value="Genomic_DNA"/>
</dbReference>
<dbReference type="Proteomes" id="UP000186894">
    <property type="component" value="Unassembled WGS sequence"/>
</dbReference>